<keyword evidence="1" id="KW-0472">Membrane</keyword>
<comment type="caution">
    <text evidence="1">The sequence shown here is derived from an EMBL/GenBank/DDBJ whole genome shotgun (WGS) entry which is preliminary data.</text>
</comment>
<evidence type="ECO:0000313" key="1">
    <source>
        <dbReference type="EMBL" id="KAJ2882952.1"/>
    </source>
</evidence>
<reference evidence="1" key="1">
    <citation type="submission" date="2022-07" db="EMBL/GenBank/DDBJ databases">
        <title>Phylogenomic reconstructions and comparative analyses of Kickxellomycotina fungi.</title>
        <authorList>
            <person name="Reynolds N.K."/>
            <person name="Stajich J.E."/>
            <person name="Barry K."/>
            <person name="Grigoriev I.V."/>
            <person name="Crous P."/>
            <person name="Smith M.E."/>
        </authorList>
    </citation>
    <scope>NUCLEOTIDE SEQUENCE</scope>
    <source>
        <strain evidence="1">CBS 190363</strain>
    </source>
</reference>
<gene>
    <name evidence="1" type="primary">TMN2</name>
    <name evidence="1" type="ORF">IWW38_005601</name>
</gene>
<organism evidence="1 2">
    <name type="scientific">Coemansia aciculifera</name>
    <dbReference type="NCBI Taxonomy" id="417176"/>
    <lineage>
        <taxon>Eukaryota</taxon>
        <taxon>Fungi</taxon>
        <taxon>Fungi incertae sedis</taxon>
        <taxon>Zoopagomycota</taxon>
        <taxon>Kickxellomycotina</taxon>
        <taxon>Kickxellomycetes</taxon>
        <taxon>Kickxellales</taxon>
        <taxon>Kickxellaceae</taxon>
        <taxon>Coemansia</taxon>
    </lineage>
</organism>
<name>A0ACC1LUQ4_9FUNG</name>
<sequence length="120" mass="13216">MRLAGLAKRWSTTALSIAGGLLALTQQASAFYLPGIAPHDYKVGDKVDLLVNSLTPSLNAEDKLESVLSYNYYDERFHFCRPKDGPKAAHESLGSILFGDRIYGSVFNLNMLKDSSCQML</sequence>
<feature type="non-terminal residue" evidence="1">
    <location>
        <position position="120"/>
    </location>
</feature>
<accession>A0ACC1LUQ4</accession>
<protein>
    <submittedName>
        <fullName evidence="1">Transmembrane 9 super member 2</fullName>
    </submittedName>
</protein>
<dbReference type="Proteomes" id="UP001139981">
    <property type="component" value="Unassembled WGS sequence"/>
</dbReference>
<dbReference type="EMBL" id="JANBVB010002714">
    <property type="protein sequence ID" value="KAJ2882952.1"/>
    <property type="molecule type" value="Genomic_DNA"/>
</dbReference>
<evidence type="ECO:0000313" key="2">
    <source>
        <dbReference type="Proteomes" id="UP001139981"/>
    </source>
</evidence>
<proteinExistence type="predicted"/>
<keyword evidence="1" id="KW-0812">Transmembrane</keyword>
<keyword evidence="2" id="KW-1185">Reference proteome</keyword>